<dbReference type="EMBL" id="BKCJ010007763">
    <property type="protein sequence ID" value="GEU78883.1"/>
    <property type="molecule type" value="Genomic_DNA"/>
</dbReference>
<evidence type="ECO:0000313" key="1">
    <source>
        <dbReference type="EMBL" id="GEU78883.1"/>
    </source>
</evidence>
<sequence>MRPWFATICYSGEIGAKRTLKKSCLPHRWRLLMGQIIQCLGHDALADSTSEVDPGLSAPNDSIPSQQGLIQTRVKNRKLKKMTLMLLPMDALEQQKAKAEAGVASPKARPSYPNINHLTDLLVTSLKSEFSKLLALHDFASCLPTALKELPSKFTILYGEIKELNKHVQDMEIEFQNWRHSLPQSLVFHPRFATIVENASAGQASASPAEGEKNTTIDAKTNLQNELVNLLGINMVEQYHNKKLLFDKYYDKMLKRRKS</sequence>
<gene>
    <name evidence="1" type="ORF">Tci_050861</name>
</gene>
<protein>
    <submittedName>
        <fullName evidence="1">Uncharacterized protein</fullName>
    </submittedName>
</protein>
<proteinExistence type="predicted"/>
<name>A0A6L2MYB2_TANCI</name>
<organism evidence="1">
    <name type="scientific">Tanacetum cinerariifolium</name>
    <name type="common">Dalmatian daisy</name>
    <name type="synonym">Chrysanthemum cinerariifolium</name>
    <dbReference type="NCBI Taxonomy" id="118510"/>
    <lineage>
        <taxon>Eukaryota</taxon>
        <taxon>Viridiplantae</taxon>
        <taxon>Streptophyta</taxon>
        <taxon>Embryophyta</taxon>
        <taxon>Tracheophyta</taxon>
        <taxon>Spermatophyta</taxon>
        <taxon>Magnoliopsida</taxon>
        <taxon>eudicotyledons</taxon>
        <taxon>Gunneridae</taxon>
        <taxon>Pentapetalae</taxon>
        <taxon>asterids</taxon>
        <taxon>campanulids</taxon>
        <taxon>Asterales</taxon>
        <taxon>Asteraceae</taxon>
        <taxon>Asteroideae</taxon>
        <taxon>Anthemideae</taxon>
        <taxon>Anthemidinae</taxon>
        <taxon>Tanacetum</taxon>
    </lineage>
</organism>
<comment type="caution">
    <text evidence="1">The sequence shown here is derived from an EMBL/GenBank/DDBJ whole genome shotgun (WGS) entry which is preliminary data.</text>
</comment>
<dbReference type="AlphaFoldDB" id="A0A6L2MYB2"/>
<accession>A0A6L2MYB2</accession>
<reference evidence="1" key="1">
    <citation type="journal article" date="2019" name="Sci. Rep.">
        <title>Draft genome of Tanacetum cinerariifolium, the natural source of mosquito coil.</title>
        <authorList>
            <person name="Yamashiro T."/>
            <person name="Shiraishi A."/>
            <person name="Satake H."/>
            <person name="Nakayama K."/>
        </authorList>
    </citation>
    <scope>NUCLEOTIDE SEQUENCE</scope>
</reference>